<sequence>MEPFNLTLPSGGVISGRYHFPCRDSAAAQPRPLVVCIPGGSYGAQYFDVSGAQSVLNLSISLGIPVIAIDRPGYGDSTPAPPEDETTTSYAQSQGQYLNSTVFPALWQTFAIGAGATAIVLLSHSIGAMMATIATASYTDSEGYPLAGLIASGIGSELVEGPRQDMLHLLNEPADLIQFEATPKDAIMLQLPHMNLARQEMRTFTERLNRPVPRGELQEINTAWLEYWREYTANVRVPLLHALGEYDGLWTCSPEALAAYKAAFPQCPKVTSEVIPMAPHCMELSFQSHTWYMKCFAFALECTVSQSLRGPLSSKDIASSSAGITTIVYTTTAYGEGGDEAWF</sequence>
<dbReference type="InterPro" id="IPR000073">
    <property type="entry name" value="AB_hydrolase_1"/>
</dbReference>
<feature type="domain" description="AB hydrolase-1" evidence="1">
    <location>
        <begin position="34"/>
        <end position="284"/>
    </location>
</feature>
<dbReference type="EMBL" id="JBFXLU010000179">
    <property type="protein sequence ID" value="KAL2836402.1"/>
    <property type="molecule type" value="Genomic_DNA"/>
</dbReference>
<gene>
    <name evidence="2" type="ORF">BJY01DRAFT_258665</name>
</gene>
<dbReference type="SUPFAM" id="SSF53474">
    <property type="entry name" value="alpha/beta-Hydrolases"/>
    <property type="match status" value="1"/>
</dbReference>
<proteinExistence type="predicted"/>
<dbReference type="Gene3D" id="3.40.50.1820">
    <property type="entry name" value="alpha/beta hydrolase"/>
    <property type="match status" value="1"/>
</dbReference>
<protein>
    <submittedName>
        <fullName evidence="2">Alpha/Beta hydrolase protein</fullName>
    </submittedName>
</protein>
<comment type="caution">
    <text evidence="2">The sequence shown here is derived from an EMBL/GenBank/DDBJ whole genome shotgun (WGS) entry which is preliminary data.</text>
</comment>
<evidence type="ECO:0000313" key="3">
    <source>
        <dbReference type="Proteomes" id="UP001610446"/>
    </source>
</evidence>
<keyword evidence="2" id="KW-0378">Hydrolase</keyword>
<organism evidence="2 3">
    <name type="scientific">Aspergillus pseudoustus</name>
    <dbReference type="NCBI Taxonomy" id="1810923"/>
    <lineage>
        <taxon>Eukaryota</taxon>
        <taxon>Fungi</taxon>
        <taxon>Dikarya</taxon>
        <taxon>Ascomycota</taxon>
        <taxon>Pezizomycotina</taxon>
        <taxon>Eurotiomycetes</taxon>
        <taxon>Eurotiomycetidae</taxon>
        <taxon>Eurotiales</taxon>
        <taxon>Aspergillaceae</taxon>
        <taxon>Aspergillus</taxon>
        <taxon>Aspergillus subgen. Nidulantes</taxon>
    </lineage>
</organism>
<feature type="non-terminal residue" evidence="2">
    <location>
        <position position="1"/>
    </location>
</feature>
<dbReference type="Proteomes" id="UP001610446">
    <property type="component" value="Unassembled WGS sequence"/>
</dbReference>
<evidence type="ECO:0000313" key="2">
    <source>
        <dbReference type="EMBL" id="KAL2836402.1"/>
    </source>
</evidence>
<name>A0ABR4J9I7_9EURO</name>
<accession>A0ABR4J9I7</accession>
<keyword evidence="3" id="KW-1185">Reference proteome</keyword>
<dbReference type="Pfam" id="PF12697">
    <property type="entry name" value="Abhydrolase_6"/>
    <property type="match status" value="1"/>
</dbReference>
<evidence type="ECO:0000259" key="1">
    <source>
        <dbReference type="Pfam" id="PF12697"/>
    </source>
</evidence>
<dbReference type="InterPro" id="IPR029058">
    <property type="entry name" value="AB_hydrolase_fold"/>
</dbReference>
<reference evidence="2 3" key="1">
    <citation type="submission" date="2024-07" db="EMBL/GenBank/DDBJ databases">
        <title>Section-level genome sequencing and comparative genomics of Aspergillus sections Usti and Cavernicolus.</title>
        <authorList>
            <consortium name="Lawrence Berkeley National Laboratory"/>
            <person name="Nybo J.L."/>
            <person name="Vesth T.C."/>
            <person name="Theobald S."/>
            <person name="Frisvad J.C."/>
            <person name="Larsen T.O."/>
            <person name="Kjaerboelling I."/>
            <person name="Rothschild-Mancinelli K."/>
            <person name="Lyhne E.K."/>
            <person name="Kogle M.E."/>
            <person name="Barry K."/>
            <person name="Clum A."/>
            <person name="Na H."/>
            <person name="Ledsgaard L."/>
            <person name="Lin J."/>
            <person name="Lipzen A."/>
            <person name="Kuo A."/>
            <person name="Riley R."/>
            <person name="Mondo S."/>
            <person name="Labutti K."/>
            <person name="Haridas S."/>
            <person name="Pangalinan J."/>
            <person name="Salamov A.A."/>
            <person name="Simmons B.A."/>
            <person name="Magnuson J.K."/>
            <person name="Chen J."/>
            <person name="Drula E."/>
            <person name="Henrissat B."/>
            <person name="Wiebenga A."/>
            <person name="Lubbers R.J."/>
            <person name="Gomes A.C."/>
            <person name="Makela M.R."/>
            <person name="Stajich J."/>
            <person name="Grigoriev I.V."/>
            <person name="Mortensen U.H."/>
            <person name="De Vries R.P."/>
            <person name="Baker S.E."/>
            <person name="Andersen M.R."/>
        </authorList>
    </citation>
    <scope>NUCLEOTIDE SEQUENCE [LARGE SCALE GENOMIC DNA]</scope>
    <source>
        <strain evidence="2 3">CBS 123904</strain>
    </source>
</reference>
<dbReference type="GO" id="GO:0016787">
    <property type="term" value="F:hydrolase activity"/>
    <property type="evidence" value="ECO:0007669"/>
    <property type="project" value="UniProtKB-KW"/>
</dbReference>